<organism evidence="6 7">
    <name type="scientific">Oidiodendron maius (strain Zn)</name>
    <dbReference type="NCBI Taxonomy" id="913774"/>
    <lineage>
        <taxon>Eukaryota</taxon>
        <taxon>Fungi</taxon>
        <taxon>Dikarya</taxon>
        <taxon>Ascomycota</taxon>
        <taxon>Pezizomycotina</taxon>
        <taxon>Leotiomycetes</taxon>
        <taxon>Leotiomycetes incertae sedis</taxon>
        <taxon>Myxotrichaceae</taxon>
        <taxon>Oidiodendron</taxon>
    </lineage>
</organism>
<dbReference type="InterPro" id="IPR036249">
    <property type="entry name" value="Thioredoxin-like_sf"/>
</dbReference>
<keyword evidence="7" id="KW-1185">Reference proteome</keyword>
<dbReference type="InterPro" id="IPR004045">
    <property type="entry name" value="Glutathione_S-Trfase_N"/>
</dbReference>
<dbReference type="InterPro" id="IPR040079">
    <property type="entry name" value="Glutathione_S-Trfase"/>
</dbReference>
<comment type="catalytic activity">
    <reaction evidence="4">
        <text>RX + glutathione = an S-substituted glutathione + a halide anion + H(+)</text>
        <dbReference type="Rhea" id="RHEA:16437"/>
        <dbReference type="ChEBI" id="CHEBI:15378"/>
        <dbReference type="ChEBI" id="CHEBI:16042"/>
        <dbReference type="ChEBI" id="CHEBI:17792"/>
        <dbReference type="ChEBI" id="CHEBI:57925"/>
        <dbReference type="ChEBI" id="CHEBI:90779"/>
        <dbReference type="EC" id="2.5.1.18"/>
    </reaction>
</comment>
<dbReference type="Pfam" id="PF13409">
    <property type="entry name" value="GST_N_2"/>
    <property type="match status" value="1"/>
</dbReference>
<dbReference type="Proteomes" id="UP000054321">
    <property type="component" value="Unassembled WGS sequence"/>
</dbReference>
<name>A0A0C3GHS1_OIDMZ</name>
<evidence type="ECO:0000256" key="2">
    <source>
        <dbReference type="ARBA" id="ARBA00012452"/>
    </source>
</evidence>
<evidence type="ECO:0000259" key="5">
    <source>
        <dbReference type="PROSITE" id="PS50405"/>
    </source>
</evidence>
<evidence type="ECO:0000313" key="7">
    <source>
        <dbReference type="Proteomes" id="UP000054321"/>
    </source>
</evidence>
<feature type="domain" description="GST C-terminal" evidence="5">
    <location>
        <begin position="116"/>
        <end position="247"/>
    </location>
</feature>
<dbReference type="STRING" id="913774.A0A0C3GHS1"/>
<proteinExistence type="inferred from homology"/>
<dbReference type="OrthoDB" id="2789670at2759"/>
<evidence type="ECO:0000256" key="3">
    <source>
        <dbReference type="ARBA" id="ARBA00022679"/>
    </source>
</evidence>
<dbReference type="Gene3D" id="1.20.1050.130">
    <property type="match status" value="1"/>
</dbReference>
<dbReference type="SUPFAM" id="SSF47616">
    <property type="entry name" value="GST C-terminal domain-like"/>
    <property type="match status" value="1"/>
</dbReference>
<accession>A0A0C3GHS1</accession>
<dbReference type="EC" id="2.5.1.18" evidence="2"/>
<comment type="similarity">
    <text evidence="1">Belongs to the GST superfamily.</text>
</comment>
<gene>
    <name evidence="6" type="ORF">OIDMADRAFT_21042</name>
</gene>
<dbReference type="EMBL" id="KN832886">
    <property type="protein sequence ID" value="KIM95685.1"/>
    <property type="molecule type" value="Genomic_DNA"/>
</dbReference>
<dbReference type="SFLD" id="SFLDG00358">
    <property type="entry name" value="Main_(cytGST)"/>
    <property type="match status" value="1"/>
</dbReference>
<dbReference type="PANTHER" id="PTHR44051:SF20">
    <property type="entry name" value="GLUTATHIONE TRANSFERASE 1 (EUROFUNG)"/>
    <property type="match status" value="1"/>
</dbReference>
<dbReference type="SFLD" id="SFLDS00019">
    <property type="entry name" value="Glutathione_Transferase_(cytos"/>
    <property type="match status" value="1"/>
</dbReference>
<dbReference type="GO" id="GO:0004364">
    <property type="term" value="F:glutathione transferase activity"/>
    <property type="evidence" value="ECO:0007669"/>
    <property type="project" value="UniProtKB-EC"/>
</dbReference>
<dbReference type="PANTHER" id="PTHR44051">
    <property type="entry name" value="GLUTATHIONE S-TRANSFERASE-RELATED"/>
    <property type="match status" value="1"/>
</dbReference>
<dbReference type="AlphaFoldDB" id="A0A0C3GHS1"/>
<sequence>MAEASNNEELKNGEIVKGDPTFDGRVILYIIKADQTSYINYIKPLILAEELQVPHVISIIDTKDEWYRRIHPERYVPALRDECPETKKETIVFESTACLQYLSDRFDIDGLWVGRNPWERAAVHSWTSYQTAGLGPTAKYWLYFLKGYPNRQNPESLPKTVAKLHENCLSQWDVLDRRLSGPEQKYIALPDRPTLADISYFPFAMPWMFKFLGVDIKSWPNIEAWSKLMLSRPAVQRILERGPTYGH</sequence>
<dbReference type="SUPFAM" id="SSF52833">
    <property type="entry name" value="Thioredoxin-like"/>
    <property type="match status" value="1"/>
</dbReference>
<dbReference type="InterPro" id="IPR036282">
    <property type="entry name" value="Glutathione-S-Trfase_C_sf"/>
</dbReference>
<evidence type="ECO:0000256" key="4">
    <source>
        <dbReference type="ARBA" id="ARBA00047960"/>
    </source>
</evidence>
<dbReference type="InParanoid" id="A0A0C3GHS1"/>
<evidence type="ECO:0000256" key="1">
    <source>
        <dbReference type="ARBA" id="ARBA00007409"/>
    </source>
</evidence>
<dbReference type="PROSITE" id="PS50405">
    <property type="entry name" value="GST_CTER"/>
    <property type="match status" value="1"/>
</dbReference>
<dbReference type="InterPro" id="IPR004046">
    <property type="entry name" value="GST_C"/>
</dbReference>
<dbReference type="HOGENOM" id="CLU_011226_14_2_1"/>
<reference evidence="7" key="2">
    <citation type="submission" date="2015-01" db="EMBL/GenBank/DDBJ databases">
        <title>Evolutionary Origins and Diversification of the Mycorrhizal Mutualists.</title>
        <authorList>
            <consortium name="DOE Joint Genome Institute"/>
            <consortium name="Mycorrhizal Genomics Consortium"/>
            <person name="Kohler A."/>
            <person name="Kuo A."/>
            <person name="Nagy L.G."/>
            <person name="Floudas D."/>
            <person name="Copeland A."/>
            <person name="Barry K.W."/>
            <person name="Cichocki N."/>
            <person name="Veneault-Fourrey C."/>
            <person name="LaButti K."/>
            <person name="Lindquist E.A."/>
            <person name="Lipzen A."/>
            <person name="Lundell T."/>
            <person name="Morin E."/>
            <person name="Murat C."/>
            <person name="Riley R."/>
            <person name="Ohm R."/>
            <person name="Sun H."/>
            <person name="Tunlid A."/>
            <person name="Henrissat B."/>
            <person name="Grigoriev I.V."/>
            <person name="Hibbett D.S."/>
            <person name="Martin F."/>
        </authorList>
    </citation>
    <scope>NUCLEOTIDE SEQUENCE [LARGE SCALE GENOMIC DNA]</scope>
    <source>
        <strain evidence="7">Zn</strain>
    </source>
</reference>
<reference evidence="6 7" key="1">
    <citation type="submission" date="2014-04" db="EMBL/GenBank/DDBJ databases">
        <authorList>
            <consortium name="DOE Joint Genome Institute"/>
            <person name="Kuo A."/>
            <person name="Martino E."/>
            <person name="Perotto S."/>
            <person name="Kohler A."/>
            <person name="Nagy L.G."/>
            <person name="Floudas D."/>
            <person name="Copeland A."/>
            <person name="Barry K.W."/>
            <person name="Cichocki N."/>
            <person name="Veneault-Fourrey C."/>
            <person name="LaButti K."/>
            <person name="Lindquist E.A."/>
            <person name="Lipzen A."/>
            <person name="Lundell T."/>
            <person name="Morin E."/>
            <person name="Murat C."/>
            <person name="Sun H."/>
            <person name="Tunlid A."/>
            <person name="Henrissat B."/>
            <person name="Grigoriev I.V."/>
            <person name="Hibbett D.S."/>
            <person name="Martin F."/>
            <person name="Nordberg H.P."/>
            <person name="Cantor M.N."/>
            <person name="Hua S.X."/>
        </authorList>
    </citation>
    <scope>NUCLEOTIDE SEQUENCE [LARGE SCALE GENOMIC DNA]</scope>
    <source>
        <strain evidence="6 7">Zn</strain>
    </source>
</reference>
<dbReference type="Pfam" id="PF00043">
    <property type="entry name" value="GST_C"/>
    <property type="match status" value="1"/>
</dbReference>
<evidence type="ECO:0000313" key="6">
    <source>
        <dbReference type="EMBL" id="KIM95685.1"/>
    </source>
</evidence>
<keyword evidence="3" id="KW-0808">Transferase</keyword>
<protein>
    <recommendedName>
        <fullName evidence="2">glutathione transferase</fullName>
        <ecNumber evidence="2">2.5.1.18</ecNumber>
    </recommendedName>
</protein>
<dbReference type="InterPro" id="IPR010987">
    <property type="entry name" value="Glutathione-S-Trfase_C-like"/>
</dbReference>